<evidence type="ECO:0000313" key="1">
    <source>
        <dbReference type="EMBL" id="KIC64623.1"/>
    </source>
</evidence>
<comment type="caution">
    <text evidence="1">The sequence shown here is derived from an EMBL/GenBank/DDBJ whole genome shotgun (WGS) entry which is preliminary data.</text>
</comment>
<accession>A0A0B4EDA7</accession>
<dbReference type="STRING" id="363331.RM51_03585"/>
<gene>
    <name evidence="1" type="ORF">RM51_03585</name>
</gene>
<dbReference type="Proteomes" id="UP000031167">
    <property type="component" value="Unassembled WGS sequence"/>
</dbReference>
<protein>
    <submittedName>
        <fullName evidence="1">Uncharacterized protein</fullName>
    </submittedName>
</protein>
<evidence type="ECO:0000313" key="2">
    <source>
        <dbReference type="Proteomes" id="UP000031167"/>
    </source>
</evidence>
<reference evidence="1 2" key="1">
    <citation type="submission" date="2014-12" db="EMBL/GenBank/DDBJ databases">
        <title>Genome sequencing of Chryseobacterium taiwanense TPW19.</title>
        <authorList>
            <person name="Tan P.W."/>
            <person name="Chan K.-G."/>
        </authorList>
    </citation>
    <scope>NUCLEOTIDE SEQUENCE [LARGE SCALE GENOMIC DNA]</scope>
    <source>
        <strain evidence="1 2">TPW19</strain>
    </source>
</reference>
<proteinExistence type="predicted"/>
<keyword evidence="2" id="KW-1185">Reference proteome</keyword>
<dbReference type="EMBL" id="JWTA01000003">
    <property type="protein sequence ID" value="KIC64623.1"/>
    <property type="molecule type" value="Genomic_DNA"/>
</dbReference>
<name>A0A0B4EDA7_9FLAO</name>
<sequence>MLQFVTTKIQKKLQFVTILFSSNRIFIHEIRSVIPIRMALRFCPEAKIVNGDMEILCNMLHIVTEISKEKTAIIAKLILMNFT</sequence>
<organism evidence="1 2">
    <name type="scientific">Chryseobacterium taiwanense</name>
    <dbReference type="NCBI Taxonomy" id="363331"/>
    <lineage>
        <taxon>Bacteria</taxon>
        <taxon>Pseudomonadati</taxon>
        <taxon>Bacteroidota</taxon>
        <taxon>Flavobacteriia</taxon>
        <taxon>Flavobacteriales</taxon>
        <taxon>Weeksellaceae</taxon>
        <taxon>Chryseobacterium group</taxon>
        <taxon>Chryseobacterium</taxon>
    </lineage>
</organism>
<dbReference type="AlphaFoldDB" id="A0A0B4EDA7"/>